<evidence type="ECO:0000256" key="1">
    <source>
        <dbReference type="ARBA" id="ARBA00010641"/>
    </source>
</evidence>
<sequence>MSASHVPAADPAFRAWLFTIVRNLWIDLSRARTRRARLREQMAQAMRHEAGEATTEGNYAVREAFSYLSVEHQEILALVDIAGFSYEETGQLLSIPKGTVMSRVSRARQSLFGLLTCDVALPDSLEKSCER</sequence>
<dbReference type="CDD" id="cd06171">
    <property type="entry name" value="Sigma70_r4"/>
    <property type="match status" value="1"/>
</dbReference>
<organism evidence="7 8">
    <name type="scientific">Methyloligella halotolerans</name>
    <dbReference type="NCBI Taxonomy" id="1177755"/>
    <lineage>
        <taxon>Bacteria</taxon>
        <taxon>Pseudomonadati</taxon>
        <taxon>Pseudomonadota</taxon>
        <taxon>Alphaproteobacteria</taxon>
        <taxon>Hyphomicrobiales</taxon>
        <taxon>Hyphomicrobiaceae</taxon>
        <taxon>Methyloligella</taxon>
    </lineage>
</organism>
<dbReference type="InterPro" id="IPR013249">
    <property type="entry name" value="RNA_pol_sigma70_r4_t2"/>
</dbReference>
<evidence type="ECO:0000256" key="2">
    <source>
        <dbReference type="ARBA" id="ARBA00023015"/>
    </source>
</evidence>
<reference evidence="7 8" key="1">
    <citation type="submission" date="2016-07" db="EMBL/GenBank/DDBJ databases">
        <title>Draft genome sequence of Methyloligella halotolerans C2T (VKM B-2706T=CCUG 61687T=DSM 25045T), a halotolerant polyhydroxybutyrate accumulating methylotroph.</title>
        <authorList>
            <person name="Vasilenko O.V."/>
            <person name="Doronina N.V."/>
            <person name="Poroshina M.N."/>
            <person name="Tarlachkov S.V."/>
            <person name="Trotsenko Y.A."/>
        </authorList>
    </citation>
    <scope>NUCLEOTIDE SEQUENCE [LARGE SCALE GENOMIC DNA]</scope>
    <source>
        <strain evidence="7 8">VKM B-2706</strain>
    </source>
</reference>
<evidence type="ECO:0000256" key="4">
    <source>
        <dbReference type="ARBA" id="ARBA00023125"/>
    </source>
</evidence>
<dbReference type="InterPro" id="IPR013325">
    <property type="entry name" value="RNA_pol_sigma_r2"/>
</dbReference>
<dbReference type="Gene3D" id="1.10.1740.10">
    <property type="match status" value="1"/>
</dbReference>
<keyword evidence="8" id="KW-1185">Reference proteome</keyword>
<dbReference type="EMBL" id="MASI01000016">
    <property type="protein sequence ID" value="ODA65906.1"/>
    <property type="molecule type" value="Genomic_DNA"/>
</dbReference>
<dbReference type="InterPro" id="IPR013324">
    <property type="entry name" value="RNA_pol_sigma_r3/r4-like"/>
</dbReference>
<evidence type="ECO:0000313" key="8">
    <source>
        <dbReference type="Proteomes" id="UP000095087"/>
    </source>
</evidence>
<evidence type="ECO:0000313" key="7">
    <source>
        <dbReference type="EMBL" id="ODA65906.1"/>
    </source>
</evidence>
<dbReference type="NCBIfam" id="TIGR02937">
    <property type="entry name" value="sigma70-ECF"/>
    <property type="match status" value="1"/>
</dbReference>
<proteinExistence type="inferred from homology"/>
<comment type="caution">
    <text evidence="7">The sequence shown here is derived from an EMBL/GenBank/DDBJ whole genome shotgun (WGS) entry which is preliminary data.</text>
</comment>
<evidence type="ECO:0000256" key="5">
    <source>
        <dbReference type="ARBA" id="ARBA00023163"/>
    </source>
</evidence>
<dbReference type="PANTHER" id="PTHR43133">
    <property type="entry name" value="RNA POLYMERASE ECF-TYPE SIGMA FACTO"/>
    <property type="match status" value="1"/>
</dbReference>
<dbReference type="GO" id="GO:0003677">
    <property type="term" value="F:DNA binding"/>
    <property type="evidence" value="ECO:0007669"/>
    <property type="project" value="UniProtKB-KW"/>
</dbReference>
<dbReference type="InterPro" id="IPR036388">
    <property type="entry name" value="WH-like_DNA-bd_sf"/>
</dbReference>
<feature type="domain" description="RNA polymerase sigma factor 70 region 4 type 2" evidence="6">
    <location>
        <begin position="60"/>
        <end position="111"/>
    </location>
</feature>
<dbReference type="GO" id="GO:0006352">
    <property type="term" value="P:DNA-templated transcription initiation"/>
    <property type="evidence" value="ECO:0007669"/>
    <property type="project" value="InterPro"/>
</dbReference>
<dbReference type="SUPFAM" id="SSF88946">
    <property type="entry name" value="Sigma2 domain of RNA polymerase sigma factors"/>
    <property type="match status" value="1"/>
</dbReference>
<protein>
    <submittedName>
        <fullName evidence="7">ECF RNA polymerase sigma factor SigE</fullName>
    </submittedName>
</protein>
<dbReference type="STRING" id="1177755.A7A08_03211"/>
<dbReference type="SUPFAM" id="SSF88659">
    <property type="entry name" value="Sigma3 and sigma4 domains of RNA polymerase sigma factors"/>
    <property type="match status" value="1"/>
</dbReference>
<dbReference type="GO" id="GO:0016987">
    <property type="term" value="F:sigma factor activity"/>
    <property type="evidence" value="ECO:0007669"/>
    <property type="project" value="UniProtKB-KW"/>
</dbReference>
<keyword evidence="3" id="KW-0731">Sigma factor</keyword>
<evidence type="ECO:0000256" key="3">
    <source>
        <dbReference type="ARBA" id="ARBA00023082"/>
    </source>
</evidence>
<accession>A0A1E2RUH8</accession>
<dbReference type="PANTHER" id="PTHR43133:SF8">
    <property type="entry name" value="RNA POLYMERASE SIGMA FACTOR HI_1459-RELATED"/>
    <property type="match status" value="1"/>
</dbReference>
<dbReference type="AlphaFoldDB" id="A0A1E2RUH8"/>
<keyword evidence="4" id="KW-0238">DNA-binding</keyword>
<name>A0A1E2RUH8_9HYPH</name>
<dbReference type="Proteomes" id="UP000095087">
    <property type="component" value="Unassembled WGS sequence"/>
</dbReference>
<dbReference type="Gene3D" id="1.10.10.10">
    <property type="entry name" value="Winged helix-like DNA-binding domain superfamily/Winged helix DNA-binding domain"/>
    <property type="match status" value="1"/>
</dbReference>
<gene>
    <name evidence="7" type="ORF">A7A08_03211</name>
</gene>
<dbReference type="InterPro" id="IPR014284">
    <property type="entry name" value="RNA_pol_sigma-70_dom"/>
</dbReference>
<evidence type="ECO:0000259" key="6">
    <source>
        <dbReference type="Pfam" id="PF08281"/>
    </source>
</evidence>
<keyword evidence="5" id="KW-0804">Transcription</keyword>
<dbReference type="PATRIC" id="fig|1177755.3.peg.3238"/>
<dbReference type="InterPro" id="IPR039425">
    <property type="entry name" value="RNA_pol_sigma-70-like"/>
</dbReference>
<comment type="similarity">
    <text evidence="1">Belongs to the sigma-70 factor family. ECF subfamily.</text>
</comment>
<dbReference type="Pfam" id="PF08281">
    <property type="entry name" value="Sigma70_r4_2"/>
    <property type="match status" value="1"/>
</dbReference>
<keyword evidence="2" id="KW-0805">Transcription regulation</keyword>